<protein>
    <submittedName>
        <fullName evidence="1">Uncharacterized protein</fullName>
    </submittedName>
</protein>
<name>A0A6J5QVL5_9CAUD</name>
<reference evidence="1" key="1">
    <citation type="submission" date="2020-05" db="EMBL/GenBank/DDBJ databases">
        <authorList>
            <person name="Chiriac C."/>
            <person name="Salcher M."/>
            <person name="Ghai R."/>
            <person name="Kavagutti S V."/>
        </authorList>
    </citation>
    <scope>NUCLEOTIDE SEQUENCE</scope>
</reference>
<dbReference type="EMBL" id="LR797097">
    <property type="protein sequence ID" value="CAB4186587.1"/>
    <property type="molecule type" value="Genomic_DNA"/>
</dbReference>
<evidence type="ECO:0000313" key="1">
    <source>
        <dbReference type="EMBL" id="CAB4186587.1"/>
    </source>
</evidence>
<accession>A0A6J5QVL5</accession>
<organism evidence="1">
    <name type="scientific">uncultured Caudovirales phage</name>
    <dbReference type="NCBI Taxonomy" id="2100421"/>
    <lineage>
        <taxon>Viruses</taxon>
        <taxon>Duplodnaviria</taxon>
        <taxon>Heunggongvirae</taxon>
        <taxon>Uroviricota</taxon>
        <taxon>Caudoviricetes</taxon>
        <taxon>Peduoviridae</taxon>
        <taxon>Maltschvirus</taxon>
        <taxon>Maltschvirus maltsch</taxon>
    </lineage>
</organism>
<sequence length="110" mass="12494">METKIEIFPAYFLGLYGIELCYGGDEEGGWWYTTYDHQISIQIPAGTEQEQELADSVARKELAVTALDLGLTLPEKGKRGYRSASPEQDAIIIQDETLKESHDTDRKFYE</sequence>
<gene>
    <name evidence="1" type="ORF">UFOVP1151_11</name>
</gene>
<proteinExistence type="predicted"/>